<comment type="caution">
    <text evidence="1">The sequence shown here is derived from an EMBL/GenBank/DDBJ whole genome shotgun (WGS) entry which is preliminary data.</text>
</comment>
<proteinExistence type="predicted"/>
<dbReference type="AlphaFoldDB" id="A0A1X0Q831"/>
<evidence type="ECO:0000313" key="1">
    <source>
        <dbReference type="EMBL" id="ORD95922.1"/>
    </source>
</evidence>
<dbReference type="Proteomes" id="UP000192501">
    <property type="component" value="Unassembled WGS sequence"/>
</dbReference>
<name>A0A1X0Q831_9MICR</name>
<reference evidence="1 2" key="1">
    <citation type="journal article" date="2017" name="Environ. Microbiol.">
        <title>Decay of the glycolytic pathway and adaptation to intranuclear parasitism within Enterocytozoonidae microsporidia.</title>
        <authorList>
            <person name="Wiredu Boakye D."/>
            <person name="Jaroenlak P."/>
            <person name="Prachumwat A."/>
            <person name="Williams T.A."/>
            <person name="Bateman K.S."/>
            <person name="Itsathitphaisarn O."/>
            <person name="Sritunyalucksana K."/>
            <person name="Paszkiewicz K.H."/>
            <person name="Moore K.A."/>
            <person name="Stentiford G.D."/>
            <person name="Williams B.A."/>
        </authorList>
    </citation>
    <scope>NUCLEOTIDE SEQUENCE [LARGE SCALE GENOMIC DNA]</scope>
    <source>
        <strain evidence="2">canceri</strain>
    </source>
</reference>
<dbReference type="EMBL" id="LTAI01001223">
    <property type="protein sequence ID" value="ORD95922.1"/>
    <property type="molecule type" value="Genomic_DNA"/>
</dbReference>
<gene>
    <name evidence="1" type="ORF">A0H76_576</name>
</gene>
<dbReference type="VEuPathDB" id="MicrosporidiaDB:A0H76_576"/>
<organism evidence="1 2">
    <name type="scientific">Hepatospora eriocheir</name>
    <dbReference type="NCBI Taxonomy" id="1081669"/>
    <lineage>
        <taxon>Eukaryota</taxon>
        <taxon>Fungi</taxon>
        <taxon>Fungi incertae sedis</taxon>
        <taxon>Microsporidia</taxon>
        <taxon>Hepatosporidae</taxon>
        <taxon>Hepatospora</taxon>
    </lineage>
</organism>
<sequence length="75" mass="8735">MNIAINFIIKIFAKYFNNLQTTIEPQQSSAELLKTNAEVLKNDEKVKMIKFKINFNFSITKNKSWLLSVNNIINL</sequence>
<evidence type="ECO:0000313" key="2">
    <source>
        <dbReference type="Proteomes" id="UP000192501"/>
    </source>
</evidence>
<protein>
    <submittedName>
        <fullName evidence="1">Uncharacterized protein</fullName>
    </submittedName>
</protein>
<accession>A0A1X0Q831</accession>